<dbReference type="AlphaFoldDB" id="A0AA36J0W7"/>
<sequence>MAKETSEAKYQNFSDSGMRDRVAAVHAHEYSLVETGDEDPTNHKSGFSSSGWDKYYFFSNPASCAGPGKGGLHPTARQGRNRPAMSGPQTFSIQSFTPEELALARQRIEKKGARTIYSESYSQIPRSSTCTMGPIERPSGHHIMKHAAATGQSISDTLTQAGMGSLTKAASASELIAGPFVAHRAGPHWPPPGPQRPDPLRTRQELMAWGEHRTFVDLHAKDRKAPGEIFYTMTSIP</sequence>
<evidence type="ECO:0000256" key="1">
    <source>
        <dbReference type="SAM" id="MobiDB-lite"/>
    </source>
</evidence>
<keyword evidence="3" id="KW-1185">Reference proteome</keyword>
<reference evidence="2" key="1">
    <citation type="submission" date="2023-08" db="EMBL/GenBank/DDBJ databases">
        <authorList>
            <person name="Chen Y."/>
            <person name="Shah S."/>
            <person name="Dougan E. K."/>
            <person name="Thang M."/>
            <person name="Chan C."/>
        </authorList>
    </citation>
    <scope>NUCLEOTIDE SEQUENCE</scope>
</reference>
<feature type="region of interest" description="Disordered" evidence="1">
    <location>
        <begin position="67"/>
        <end position="87"/>
    </location>
</feature>
<organism evidence="2 3">
    <name type="scientific">Effrenium voratum</name>
    <dbReference type="NCBI Taxonomy" id="2562239"/>
    <lineage>
        <taxon>Eukaryota</taxon>
        <taxon>Sar</taxon>
        <taxon>Alveolata</taxon>
        <taxon>Dinophyceae</taxon>
        <taxon>Suessiales</taxon>
        <taxon>Symbiodiniaceae</taxon>
        <taxon>Effrenium</taxon>
    </lineage>
</organism>
<proteinExistence type="predicted"/>
<accession>A0AA36J0W7</accession>
<comment type="caution">
    <text evidence="2">The sequence shown here is derived from an EMBL/GenBank/DDBJ whole genome shotgun (WGS) entry which is preliminary data.</text>
</comment>
<evidence type="ECO:0000313" key="2">
    <source>
        <dbReference type="EMBL" id="CAJ1396466.1"/>
    </source>
</evidence>
<protein>
    <submittedName>
        <fullName evidence="2">Uncharacterized protein</fullName>
    </submittedName>
</protein>
<dbReference type="Proteomes" id="UP001178507">
    <property type="component" value="Unassembled WGS sequence"/>
</dbReference>
<dbReference type="EMBL" id="CAUJNA010003232">
    <property type="protein sequence ID" value="CAJ1396466.1"/>
    <property type="molecule type" value="Genomic_DNA"/>
</dbReference>
<name>A0AA36J0W7_9DINO</name>
<evidence type="ECO:0000313" key="3">
    <source>
        <dbReference type="Proteomes" id="UP001178507"/>
    </source>
</evidence>
<gene>
    <name evidence="2" type="ORF">EVOR1521_LOCUS20696</name>
</gene>